<evidence type="ECO:0000313" key="3">
    <source>
        <dbReference type="Proteomes" id="UP000193920"/>
    </source>
</evidence>
<evidence type="ECO:0000313" key="2">
    <source>
        <dbReference type="EMBL" id="ORY31868.1"/>
    </source>
</evidence>
<accession>A0A1Y2BAJ5</accession>
<feature type="region of interest" description="Disordered" evidence="1">
    <location>
        <begin position="386"/>
        <end position="414"/>
    </location>
</feature>
<feature type="compositionally biased region" description="Basic and acidic residues" evidence="1">
    <location>
        <begin position="31"/>
        <end position="41"/>
    </location>
</feature>
<sequence>MNKNEDSSSYETTTTTTVTQKKPFNETFSSTERKENHGFSKDNISDSIKAIIKEIDQLKTKFNHYHSYPMENHSEDGKRKENSFNQELKNMNNNRNTNIYKPKPKQMNEEAILTNNFIPSKDNIPNSNSFTSNFKRLHKKFDEIDLYKCDPNFDINESKGTTAAAKKDSQNDYSEKGKKYLSYEGKDDNIKESGRREKSKQYFNDIRNFIDESYQLYQNPKNSKINRINNDNNNNNNYRIGTSNNIINQNESSHTLDFESSSSINRINELINRYEMLNKGRINLDYEFHQQPKKKSPKKYNNNNINNNKGYSSLSSQDDSIYLSDSSSQDEFKNGNIEDMIMKNKKLLHKIKDMKKKIYLKERNIRLSKEFNFLKDKLEASSKEIVNDHDPKTNDNNKDIRNVHSDKSPLEANNNYKIPNNNFIGYLNPAQSQSLNDDENISSDFLYPTEVQESNHENNQIRRTISSMKDVEEFDFKQLGDNINDIKKCKYTDNKNNTIDEENNKLSKKKNTSKKKSNNNNNNNNIKFIKCNNNKIRKNIKGKKQYSLKKKNNNNNTSTNKLLKINRNSGISCMKNIPFMPSSNNPSCKSYSIFANVQQVFSMMKRHDVRRCTLCKKKTFDNNMEVKRILQPELFNEKNKMTCEPLSSKNSCLCNDSLKKLLEFYNDEYEQNIT</sequence>
<reference evidence="2 3" key="1">
    <citation type="submission" date="2016-08" db="EMBL/GenBank/DDBJ databases">
        <title>A Parts List for Fungal Cellulosomes Revealed by Comparative Genomics.</title>
        <authorList>
            <consortium name="DOE Joint Genome Institute"/>
            <person name="Haitjema C.H."/>
            <person name="Gilmore S.P."/>
            <person name="Henske J.K."/>
            <person name="Solomon K.V."/>
            <person name="De Groot R."/>
            <person name="Kuo A."/>
            <person name="Mondo S.J."/>
            <person name="Salamov A.A."/>
            <person name="Labutti K."/>
            <person name="Zhao Z."/>
            <person name="Chiniquy J."/>
            <person name="Barry K."/>
            <person name="Brewer H.M."/>
            <person name="Purvine S.O."/>
            <person name="Wright A.T."/>
            <person name="Boxma B."/>
            <person name="Van Alen T."/>
            <person name="Hackstein J.H."/>
            <person name="Baker S.E."/>
            <person name="Grigoriev I.V."/>
            <person name="O'Malley M.A."/>
        </authorList>
    </citation>
    <scope>NUCLEOTIDE SEQUENCE [LARGE SCALE GENOMIC DNA]</scope>
    <source>
        <strain evidence="2 3">G1</strain>
    </source>
</reference>
<dbReference type="EMBL" id="MCOG01000167">
    <property type="protein sequence ID" value="ORY31868.1"/>
    <property type="molecule type" value="Genomic_DNA"/>
</dbReference>
<evidence type="ECO:0000256" key="1">
    <source>
        <dbReference type="SAM" id="MobiDB-lite"/>
    </source>
</evidence>
<dbReference type="AlphaFoldDB" id="A0A1Y2BAJ5"/>
<keyword evidence="3" id="KW-1185">Reference proteome</keyword>
<feature type="compositionally biased region" description="Polar residues" evidence="1">
    <location>
        <begin position="20"/>
        <end position="30"/>
    </location>
</feature>
<feature type="compositionally biased region" description="Basic and acidic residues" evidence="1">
    <location>
        <begin position="386"/>
        <end position="409"/>
    </location>
</feature>
<feature type="region of interest" description="Disordered" evidence="1">
    <location>
        <begin position="157"/>
        <end position="177"/>
    </location>
</feature>
<protein>
    <submittedName>
        <fullName evidence="2">Uncharacterized protein</fullName>
    </submittedName>
</protein>
<feature type="region of interest" description="Disordered" evidence="1">
    <location>
        <begin position="289"/>
        <end position="330"/>
    </location>
</feature>
<proteinExistence type="predicted"/>
<feature type="region of interest" description="Disordered" evidence="1">
    <location>
        <begin position="1"/>
        <end position="41"/>
    </location>
</feature>
<gene>
    <name evidence="2" type="ORF">LY90DRAFT_673579</name>
</gene>
<feature type="compositionally biased region" description="Basic and acidic residues" evidence="1">
    <location>
        <begin position="165"/>
        <end position="177"/>
    </location>
</feature>
<dbReference type="STRING" id="1754190.A0A1Y2BAJ5"/>
<feature type="compositionally biased region" description="Polar residues" evidence="1">
    <location>
        <begin position="310"/>
        <end position="329"/>
    </location>
</feature>
<feature type="compositionally biased region" description="Low complexity" evidence="1">
    <location>
        <begin position="299"/>
        <end position="309"/>
    </location>
</feature>
<name>A0A1Y2BAJ5_9FUNG</name>
<feature type="compositionally biased region" description="Basic residues" evidence="1">
    <location>
        <begin position="506"/>
        <end position="517"/>
    </location>
</feature>
<dbReference type="Proteomes" id="UP000193920">
    <property type="component" value="Unassembled WGS sequence"/>
</dbReference>
<organism evidence="2 3">
    <name type="scientific">Neocallimastix californiae</name>
    <dbReference type="NCBI Taxonomy" id="1754190"/>
    <lineage>
        <taxon>Eukaryota</taxon>
        <taxon>Fungi</taxon>
        <taxon>Fungi incertae sedis</taxon>
        <taxon>Chytridiomycota</taxon>
        <taxon>Chytridiomycota incertae sedis</taxon>
        <taxon>Neocallimastigomycetes</taxon>
        <taxon>Neocallimastigales</taxon>
        <taxon>Neocallimastigaceae</taxon>
        <taxon>Neocallimastix</taxon>
    </lineage>
</organism>
<dbReference type="OrthoDB" id="76453at2759"/>
<comment type="caution">
    <text evidence="2">The sequence shown here is derived from an EMBL/GenBank/DDBJ whole genome shotgun (WGS) entry which is preliminary data.</text>
</comment>
<feature type="region of interest" description="Disordered" evidence="1">
    <location>
        <begin position="494"/>
        <end position="526"/>
    </location>
</feature>